<sequence length="108" mass="12423">MQTLRPRSHVLLLRPAFSLYFPVLDARHPVDLVSRVTEFKHVLTILAVSVWISLYRTYKHSLQVSQQSGHDRRGLSAQPVAPAFCLSPRNHMSLFPELREGRQSLSYL</sequence>
<reference evidence="1 2" key="1">
    <citation type="journal article" date="2014" name="BMC Genomics">
        <title>Genome sequencing of four Aureobasidium pullulans varieties: biotechnological potential, stress tolerance, and description of new species.</title>
        <authorList>
            <person name="Gostin Ar C."/>
            <person name="Ohm R.A."/>
            <person name="Kogej T."/>
            <person name="Sonjak S."/>
            <person name="Turk M."/>
            <person name="Zajc J."/>
            <person name="Zalar P."/>
            <person name="Grube M."/>
            <person name="Sun H."/>
            <person name="Han J."/>
            <person name="Sharma A."/>
            <person name="Chiniquy J."/>
            <person name="Ngan C.Y."/>
            <person name="Lipzen A."/>
            <person name="Barry K."/>
            <person name="Grigoriev I.V."/>
            <person name="Gunde-Cimerman N."/>
        </authorList>
    </citation>
    <scope>NUCLEOTIDE SEQUENCE [LARGE SCALE GENOMIC DNA]</scope>
    <source>
        <strain evidence="1 2">EXF-2481</strain>
    </source>
</reference>
<evidence type="ECO:0000313" key="2">
    <source>
        <dbReference type="Proteomes" id="UP000030641"/>
    </source>
</evidence>
<proteinExistence type="predicted"/>
<protein>
    <submittedName>
        <fullName evidence="1">Uncharacterized protein</fullName>
    </submittedName>
</protein>
<gene>
    <name evidence="1" type="ORF">AUEXF2481DRAFT_45349</name>
</gene>
<dbReference type="InParanoid" id="A0A074XX88"/>
<dbReference type="GeneID" id="25367913"/>
<dbReference type="AlphaFoldDB" id="A0A074XX88"/>
<dbReference type="EMBL" id="KL584801">
    <property type="protein sequence ID" value="KEQ90178.1"/>
    <property type="molecule type" value="Genomic_DNA"/>
</dbReference>
<evidence type="ECO:0000313" key="1">
    <source>
        <dbReference type="EMBL" id="KEQ90178.1"/>
    </source>
</evidence>
<dbReference type="Proteomes" id="UP000030641">
    <property type="component" value="Unassembled WGS sequence"/>
</dbReference>
<name>A0A074XX88_AURSE</name>
<dbReference type="HOGENOM" id="CLU_2196424_0_0_1"/>
<organism evidence="1 2">
    <name type="scientific">Aureobasidium subglaciale (strain EXF-2481)</name>
    <name type="common">Aureobasidium pullulans var. subglaciale</name>
    <dbReference type="NCBI Taxonomy" id="1043005"/>
    <lineage>
        <taxon>Eukaryota</taxon>
        <taxon>Fungi</taxon>
        <taxon>Dikarya</taxon>
        <taxon>Ascomycota</taxon>
        <taxon>Pezizomycotina</taxon>
        <taxon>Dothideomycetes</taxon>
        <taxon>Dothideomycetidae</taxon>
        <taxon>Dothideales</taxon>
        <taxon>Saccotheciaceae</taxon>
        <taxon>Aureobasidium</taxon>
    </lineage>
</organism>
<accession>A0A074XX88</accession>
<dbReference type="RefSeq" id="XP_013338663.1">
    <property type="nucleotide sequence ID" value="XM_013483209.1"/>
</dbReference>
<keyword evidence="2" id="KW-1185">Reference proteome</keyword>